<name>A0AAV7PNJ8_PLEWA</name>
<dbReference type="EMBL" id="JANPWB010000011">
    <property type="protein sequence ID" value="KAJ1127333.1"/>
    <property type="molecule type" value="Genomic_DNA"/>
</dbReference>
<dbReference type="Proteomes" id="UP001066276">
    <property type="component" value="Chromosome 7"/>
</dbReference>
<gene>
    <name evidence="1" type="ORF">NDU88_005736</name>
</gene>
<sequence>MIDLLWFKPLDHENINIFIWKEQEKQRAKGYIAEKYTDKQGRMGRGKLEKLRARTYEEKNCATRRAVLVCNNKGTDPLPCGTGFSRSIKNDSSPSVTSSGKVLYFVTAGNRTASGIPQELNYGDPKRP</sequence>
<keyword evidence="2" id="KW-1185">Reference proteome</keyword>
<evidence type="ECO:0000313" key="2">
    <source>
        <dbReference type="Proteomes" id="UP001066276"/>
    </source>
</evidence>
<evidence type="ECO:0000313" key="1">
    <source>
        <dbReference type="EMBL" id="KAJ1127333.1"/>
    </source>
</evidence>
<dbReference type="AlphaFoldDB" id="A0AAV7PNJ8"/>
<comment type="caution">
    <text evidence="1">The sequence shown here is derived from an EMBL/GenBank/DDBJ whole genome shotgun (WGS) entry which is preliminary data.</text>
</comment>
<accession>A0AAV7PNJ8</accession>
<organism evidence="1 2">
    <name type="scientific">Pleurodeles waltl</name>
    <name type="common">Iberian ribbed newt</name>
    <dbReference type="NCBI Taxonomy" id="8319"/>
    <lineage>
        <taxon>Eukaryota</taxon>
        <taxon>Metazoa</taxon>
        <taxon>Chordata</taxon>
        <taxon>Craniata</taxon>
        <taxon>Vertebrata</taxon>
        <taxon>Euteleostomi</taxon>
        <taxon>Amphibia</taxon>
        <taxon>Batrachia</taxon>
        <taxon>Caudata</taxon>
        <taxon>Salamandroidea</taxon>
        <taxon>Salamandridae</taxon>
        <taxon>Pleurodelinae</taxon>
        <taxon>Pleurodeles</taxon>
    </lineage>
</organism>
<protein>
    <submittedName>
        <fullName evidence="1">Uncharacterized protein</fullName>
    </submittedName>
</protein>
<proteinExistence type="predicted"/>
<reference evidence="1" key="1">
    <citation type="journal article" date="2022" name="bioRxiv">
        <title>Sequencing and chromosome-scale assembly of the giantPleurodeles waltlgenome.</title>
        <authorList>
            <person name="Brown T."/>
            <person name="Elewa A."/>
            <person name="Iarovenko S."/>
            <person name="Subramanian E."/>
            <person name="Araus A.J."/>
            <person name="Petzold A."/>
            <person name="Susuki M."/>
            <person name="Suzuki K.-i.T."/>
            <person name="Hayashi T."/>
            <person name="Toyoda A."/>
            <person name="Oliveira C."/>
            <person name="Osipova E."/>
            <person name="Leigh N.D."/>
            <person name="Simon A."/>
            <person name="Yun M.H."/>
        </authorList>
    </citation>
    <scope>NUCLEOTIDE SEQUENCE</scope>
    <source>
        <strain evidence="1">20211129_DDA</strain>
        <tissue evidence="1">Liver</tissue>
    </source>
</reference>